<dbReference type="PIRSF" id="PIRSF005739">
    <property type="entry name" value="O-mtase"/>
    <property type="match status" value="1"/>
</dbReference>
<dbReference type="GO" id="GO:0008171">
    <property type="term" value="F:O-methyltransferase activity"/>
    <property type="evidence" value="ECO:0007669"/>
    <property type="project" value="InterPro"/>
</dbReference>
<evidence type="ECO:0000313" key="8">
    <source>
        <dbReference type="Proteomes" id="UP001144323"/>
    </source>
</evidence>
<sequence length="377" mass="40871">MAQILDRLVGDWLDRLRARRDRLIADPAFQRWSLANPLARIVARRRARAALDLTAGFVYSQVLFTCARLRLFDILIDGPLPLPELADQLGLPAEAARRLLDAAVSLDLAERRSGGRYGLGQLGAAFAGNRAALSLVEHQPLLYADLADPLALLRGEKRAVLADYWPYSDLEKPKALAAEQVGPYSALMAASQPMVAQEALDAYDISRHKRLMDVGGGEGVFLCAAAARAPDLQVTLVDLPAVADRARARFEAAGVLPRAQVCGGDFLRDPLPKGADVVTLIRIVHDQDDDRALALLRNVRAALEPGATLLIIEAMSGVKGAEPLDAYYGFYTLAMGRGEPRRVEEIEALLRQSGFGGFRLLRNALPTLTSILVAKAV</sequence>
<dbReference type="Gene3D" id="3.40.50.150">
    <property type="entry name" value="Vaccinia Virus protein VP39"/>
    <property type="match status" value="1"/>
</dbReference>
<evidence type="ECO:0000256" key="1">
    <source>
        <dbReference type="ARBA" id="ARBA00022603"/>
    </source>
</evidence>
<dbReference type="EMBL" id="BSEC01000001">
    <property type="protein sequence ID" value="GLI92380.1"/>
    <property type="molecule type" value="Genomic_DNA"/>
</dbReference>
<keyword evidence="3" id="KW-0949">S-adenosyl-L-methionine</keyword>
<comment type="caution">
    <text evidence="7">The sequence shown here is derived from an EMBL/GenBank/DDBJ whole genome shotgun (WGS) entry which is preliminary data.</text>
</comment>
<dbReference type="PROSITE" id="PS51683">
    <property type="entry name" value="SAM_OMT_II"/>
    <property type="match status" value="1"/>
</dbReference>
<dbReference type="SUPFAM" id="SSF46785">
    <property type="entry name" value="Winged helix' DNA-binding domain"/>
    <property type="match status" value="1"/>
</dbReference>
<feature type="domain" description="O-methyltransferase C-terminal" evidence="5">
    <location>
        <begin position="183"/>
        <end position="355"/>
    </location>
</feature>
<dbReference type="Proteomes" id="UP001144323">
    <property type="component" value="Unassembled WGS sequence"/>
</dbReference>
<evidence type="ECO:0000313" key="7">
    <source>
        <dbReference type="EMBL" id="GLI92380.1"/>
    </source>
</evidence>
<dbReference type="PANTHER" id="PTHR43712">
    <property type="entry name" value="PUTATIVE (AFU_ORTHOLOGUE AFUA_4G14580)-RELATED"/>
    <property type="match status" value="1"/>
</dbReference>
<dbReference type="CDD" id="cd02440">
    <property type="entry name" value="AdoMet_MTases"/>
    <property type="match status" value="1"/>
</dbReference>
<dbReference type="GO" id="GO:0046983">
    <property type="term" value="F:protein dimerization activity"/>
    <property type="evidence" value="ECO:0007669"/>
    <property type="project" value="InterPro"/>
</dbReference>
<evidence type="ECO:0000259" key="6">
    <source>
        <dbReference type="Pfam" id="PF08100"/>
    </source>
</evidence>
<protein>
    <submittedName>
        <fullName evidence="7">O-methyltransferase</fullName>
    </submittedName>
</protein>
<evidence type="ECO:0000256" key="2">
    <source>
        <dbReference type="ARBA" id="ARBA00022679"/>
    </source>
</evidence>
<dbReference type="AlphaFoldDB" id="A0A9W6GT20"/>
<reference evidence="7" key="1">
    <citation type="journal article" date="2023" name="Int. J. Syst. Evol. Microbiol.">
        <title>Methylocystis iwaonis sp. nov., a type II methane-oxidizing bacterium from surface soil of a rice paddy field in Japan, and emended description of the genus Methylocystis (ex Whittenbury et al. 1970) Bowman et al. 1993.</title>
        <authorList>
            <person name="Kaise H."/>
            <person name="Sawadogo J.B."/>
            <person name="Alam M.S."/>
            <person name="Ueno C."/>
            <person name="Dianou D."/>
            <person name="Shinjo R."/>
            <person name="Asakawa S."/>
        </authorList>
    </citation>
    <scope>NUCLEOTIDE SEQUENCE</scope>
    <source>
        <strain evidence="7">LMG27198</strain>
    </source>
</reference>
<dbReference type="InterPro" id="IPR012967">
    <property type="entry name" value="COMT_dimerisation"/>
</dbReference>
<dbReference type="Gene3D" id="1.10.287.1350">
    <property type="match status" value="1"/>
</dbReference>
<dbReference type="GO" id="GO:0032259">
    <property type="term" value="P:methylation"/>
    <property type="evidence" value="ECO:0007669"/>
    <property type="project" value="UniProtKB-KW"/>
</dbReference>
<keyword evidence="8" id="KW-1185">Reference proteome</keyword>
<evidence type="ECO:0000256" key="3">
    <source>
        <dbReference type="ARBA" id="ARBA00022691"/>
    </source>
</evidence>
<dbReference type="Pfam" id="PF08100">
    <property type="entry name" value="Dimerisation"/>
    <property type="match status" value="1"/>
</dbReference>
<dbReference type="InterPro" id="IPR016461">
    <property type="entry name" value="COMT-like"/>
</dbReference>
<proteinExistence type="predicted"/>
<keyword evidence="1" id="KW-0489">Methyltransferase</keyword>
<dbReference type="InterPro" id="IPR036388">
    <property type="entry name" value="WH-like_DNA-bd_sf"/>
</dbReference>
<keyword evidence="2" id="KW-0808">Transferase</keyword>
<feature type="active site" description="Proton acceptor" evidence="4">
    <location>
        <position position="285"/>
    </location>
</feature>
<feature type="domain" description="O-methyltransferase dimerisation" evidence="6">
    <location>
        <begin position="52"/>
        <end position="127"/>
    </location>
</feature>
<dbReference type="SUPFAM" id="SSF53335">
    <property type="entry name" value="S-adenosyl-L-methionine-dependent methyltransferases"/>
    <property type="match status" value="1"/>
</dbReference>
<dbReference type="InterPro" id="IPR029063">
    <property type="entry name" value="SAM-dependent_MTases_sf"/>
</dbReference>
<name>A0A9W6GT20_9HYPH</name>
<organism evidence="7 8">
    <name type="scientific">Methylocystis echinoides</name>
    <dbReference type="NCBI Taxonomy" id="29468"/>
    <lineage>
        <taxon>Bacteria</taxon>
        <taxon>Pseudomonadati</taxon>
        <taxon>Pseudomonadota</taxon>
        <taxon>Alphaproteobacteria</taxon>
        <taxon>Hyphomicrobiales</taxon>
        <taxon>Methylocystaceae</taxon>
        <taxon>Methylocystis</taxon>
    </lineage>
</organism>
<evidence type="ECO:0000256" key="4">
    <source>
        <dbReference type="PIRSR" id="PIRSR005739-1"/>
    </source>
</evidence>
<dbReference type="InterPro" id="IPR036390">
    <property type="entry name" value="WH_DNA-bd_sf"/>
</dbReference>
<dbReference type="RefSeq" id="WP_281801564.1">
    <property type="nucleotide sequence ID" value="NZ_BSEC01000001.1"/>
</dbReference>
<dbReference type="Gene3D" id="1.10.10.10">
    <property type="entry name" value="Winged helix-like DNA-binding domain superfamily/Winged helix DNA-binding domain"/>
    <property type="match status" value="1"/>
</dbReference>
<dbReference type="InterPro" id="IPR001077">
    <property type="entry name" value="COMT_C"/>
</dbReference>
<accession>A0A9W6GT20</accession>
<dbReference type="Pfam" id="PF00891">
    <property type="entry name" value="Methyltransf_2"/>
    <property type="match status" value="1"/>
</dbReference>
<dbReference type="PANTHER" id="PTHR43712:SF2">
    <property type="entry name" value="O-METHYLTRANSFERASE CICE"/>
    <property type="match status" value="1"/>
</dbReference>
<evidence type="ECO:0000259" key="5">
    <source>
        <dbReference type="Pfam" id="PF00891"/>
    </source>
</evidence>
<gene>
    <name evidence="7" type="ORF">LMG27198_13720</name>
</gene>